<keyword evidence="2" id="KW-1133">Transmembrane helix</keyword>
<dbReference type="EMBL" id="JARBJD010000202">
    <property type="protein sequence ID" value="KAK2947429.1"/>
    <property type="molecule type" value="Genomic_DNA"/>
</dbReference>
<keyword evidence="4" id="KW-1185">Reference proteome</keyword>
<evidence type="ECO:0000313" key="4">
    <source>
        <dbReference type="Proteomes" id="UP001281761"/>
    </source>
</evidence>
<evidence type="ECO:0000256" key="2">
    <source>
        <dbReference type="SAM" id="Phobius"/>
    </source>
</evidence>
<feature type="region of interest" description="Disordered" evidence="1">
    <location>
        <begin position="52"/>
        <end position="80"/>
    </location>
</feature>
<name>A0ABQ9X6N2_9EUKA</name>
<dbReference type="Proteomes" id="UP001281761">
    <property type="component" value="Unassembled WGS sequence"/>
</dbReference>
<feature type="transmembrane region" description="Helical" evidence="2">
    <location>
        <begin position="15"/>
        <end position="34"/>
    </location>
</feature>
<gene>
    <name evidence="3" type="ORF">BLNAU_17675</name>
</gene>
<accession>A0ABQ9X6N2</accession>
<keyword evidence="2" id="KW-0812">Transmembrane</keyword>
<organism evidence="3 4">
    <name type="scientific">Blattamonas nauphoetae</name>
    <dbReference type="NCBI Taxonomy" id="2049346"/>
    <lineage>
        <taxon>Eukaryota</taxon>
        <taxon>Metamonada</taxon>
        <taxon>Preaxostyla</taxon>
        <taxon>Oxymonadida</taxon>
        <taxon>Blattamonas</taxon>
    </lineage>
</organism>
<protein>
    <submittedName>
        <fullName evidence="3">Uncharacterized protein</fullName>
    </submittedName>
</protein>
<comment type="caution">
    <text evidence="3">The sequence shown here is derived from an EMBL/GenBank/DDBJ whole genome shotgun (WGS) entry which is preliminary data.</text>
</comment>
<proteinExistence type="predicted"/>
<sequence>MNLNSLLTMISSPAVAFPVMLSLASFFVFIVWCIEESEKPSLATELRRNVGVPHVQTPGPSEAPETKAPTSTQQAPQVSQLTRPTLVIEQMIAPKQETQEQAKLMTTPQNPEESIPHIPIRHSDSLSRLASLVKKTEEMEKNPPLLCQRQQEPNKAVEDIKPTPNQLTPSQPILLIEGDTMVGRDSEDAEQRSNTFGGIPLTGKGFVVN</sequence>
<evidence type="ECO:0000313" key="3">
    <source>
        <dbReference type="EMBL" id="KAK2947429.1"/>
    </source>
</evidence>
<evidence type="ECO:0000256" key="1">
    <source>
        <dbReference type="SAM" id="MobiDB-lite"/>
    </source>
</evidence>
<reference evidence="3 4" key="1">
    <citation type="journal article" date="2022" name="bioRxiv">
        <title>Genomics of Preaxostyla Flagellates Illuminates Evolutionary Transitions and the Path Towards Mitochondrial Loss.</title>
        <authorList>
            <person name="Novak L.V.F."/>
            <person name="Treitli S.C."/>
            <person name="Pyrih J."/>
            <person name="Halakuc P."/>
            <person name="Pipaliya S.V."/>
            <person name="Vacek V."/>
            <person name="Brzon O."/>
            <person name="Soukal P."/>
            <person name="Eme L."/>
            <person name="Dacks J.B."/>
            <person name="Karnkowska A."/>
            <person name="Elias M."/>
            <person name="Hampl V."/>
        </authorList>
    </citation>
    <scope>NUCLEOTIDE SEQUENCE [LARGE SCALE GENOMIC DNA]</scope>
    <source>
        <strain evidence="3">NAU3</strain>
        <tissue evidence="3">Gut</tissue>
    </source>
</reference>
<keyword evidence="2" id="KW-0472">Membrane</keyword>
<feature type="compositionally biased region" description="Polar residues" evidence="1">
    <location>
        <begin position="68"/>
        <end position="80"/>
    </location>
</feature>